<dbReference type="EMBL" id="JBHTLU010000012">
    <property type="protein sequence ID" value="MFD1219887.1"/>
    <property type="molecule type" value="Genomic_DNA"/>
</dbReference>
<dbReference type="Proteomes" id="UP001597180">
    <property type="component" value="Unassembled WGS sequence"/>
</dbReference>
<dbReference type="InterPro" id="IPR050764">
    <property type="entry name" value="CbbQ/NirQ/NorQ/GpvN"/>
</dbReference>
<dbReference type="InterPro" id="IPR011703">
    <property type="entry name" value="ATPase_AAA-3"/>
</dbReference>
<dbReference type="InterPro" id="IPR003593">
    <property type="entry name" value="AAA+_ATPase"/>
</dbReference>
<proteinExistence type="predicted"/>
<reference evidence="3" key="1">
    <citation type="journal article" date="2019" name="Int. J. Syst. Evol. Microbiol.">
        <title>The Global Catalogue of Microorganisms (GCM) 10K type strain sequencing project: providing services to taxonomists for standard genome sequencing and annotation.</title>
        <authorList>
            <consortium name="The Broad Institute Genomics Platform"/>
            <consortium name="The Broad Institute Genome Sequencing Center for Infectious Disease"/>
            <person name="Wu L."/>
            <person name="Ma J."/>
        </authorList>
    </citation>
    <scope>NUCLEOTIDE SEQUENCE [LARGE SCALE GENOMIC DNA]</scope>
    <source>
        <strain evidence="3">CCUG 53270</strain>
    </source>
</reference>
<organism evidence="2 3">
    <name type="scientific">Paenibacillus vulneris</name>
    <dbReference type="NCBI Taxonomy" id="1133364"/>
    <lineage>
        <taxon>Bacteria</taxon>
        <taxon>Bacillati</taxon>
        <taxon>Bacillota</taxon>
        <taxon>Bacilli</taxon>
        <taxon>Bacillales</taxon>
        <taxon>Paenibacillaceae</taxon>
        <taxon>Paenibacillus</taxon>
    </lineage>
</organism>
<protein>
    <submittedName>
        <fullName evidence="2">MoxR family ATPase</fullName>
    </submittedName>
</protein>
<dbReference type="Pfam" id="PF07726">
    <property type="entry name" value="AAA_3"/>
    <property type="match status" value="1"/>
</dbReference>
<keyword evidence="3" id="KW-1185">Reference proteome</keyword>
<dbReference type="SUPFAM" id="SSF52540">
    <property type="entry name" value="P-loop containing nucleoside triphosphate hydrolases"/>
    <property type="match status" value="1"/>
</dbReference>
<dbReference type="SMART" id="SM00382">
    <property type="entry name" value="AAA"/>
    <property type="match status" value="1"/>
</dbReference>
<dbReference type="PIRSF" id="PIRSF002849">
    <property type="entry name" value="AAA_ATPase_chaperone_MoxR_prd"/>
    <property type="match status" value="1"/>
</dbReference>
<dbReference type="InterPro" id="IPR041628">
    <property type="entry name" value="ChlI/MoxR_AAA_lid"/>
</dbReference>
<dbReference type="Pfam" id="PF17863">
    <property type="entry name" value="AAA_lid_2"/>
    <property type="match status" value="1"/>
</dbReference>
<evidence type="ECO:0000313" key="3">
    <source>
        <dbReference type="Proteomes" id="UP001597180"/>
    </source>
</evidence>
<dbReference type="CDD" id="cd00009">
    <property type="entry name" value="AAA"/>
    <property type="match status" value="1"/>
</dbReference>
<evidence type="ECO:0000259" key="1">
    <source>
        <dbReference type="SMART" id="SM00382"/>
    </source>
</evidence>
<gene>
    <name evidence="2" type="ORF">ACFQ4B_07140</name>
</gene>
<comment type="caution">
    <text evidence="2">The sequence shown here is derived from an EMBL/GenBank/DDBJ whole genome shotgun (WGS) entry which is preliminary data.</text>
</comment>
<evidence type="ECO:0000313" key="2">
    <source>
        <dbReference type="EMBL" id="MFD1219887.1"/>
    </source>
</evidence>
<dbReference type="Gene3D" id="3.40.50.300">
    <property type="entry name" value="P-loop containing nucleotide triphosphate hydrolases"/>
    <property type="match status" value="1"/>
</dbReference>
<dbReference type="InterPro" id="IPR027417">
    <property type="entry name" value="P-loop_NTPase"/>
</dbReference>
<sequence length="321" mass="35679">MQLTQIQAMAQNIRANVNQVIVGKEDVIEKLLIAIIASGHILLEDVPGTGKTLLAKAMAKSLNCHFKRIQFTPDLLPSDLSGINYFNQKQGEFEFRPGPLFTNILLADEINRATPRTQSSLLECMEERQVSIDGETRALEAPFLVIATQNPVENQGTFPLPEAQLDRFLFKVKMGYPSAEEGLQILKRFKEGSPLEAITSVAEAEEIVAAQQHYSKVAVNDELLNYLLAIVEKTRTHNEVVTGVSPRGSQALLKAAQIHALLRGRDFVTPDDLKRMAKPVLAHRIIVKGSHRSRYETAEAIMDSILHEITVPTEPELVNNE</sequence>
<dbReference type="PANTHER" id="PTHR42759">
    <property type="entry name" value="MOXR FAMILY PROTEIN"/>
    <property type="match status" value="1"/>
</dbReference>
<dbReference type="RefSeq" id="WP_345594456.1">
    <property type="nucleotide sequence ID" value="NZ_BAABJG010000055.1"/>
</dbReference>
<dbReference type="Gene3D" id="1.10.8.80">
    <property type="entry name" value="Magnesium chelatase subunit I, C-Terminal domain"/>
    <property type="match status" value="1"/>
</dbReference>
<dbReference type="PANTHER" id="PTHR42759:SF5">
    <property type="entry name" value="METHANOL DEHYDROGENASE REGULATOR"/>
    <property type="match status" value="1"/>
</dbReference>
<accession>A0ABW3UHY3</accession>
<feature type="domain" description="AAA+ ATPase" evidence="1">
    <location>
        <begin position="37"/>
        <end position="178"/>
    </location>
</feature>
<name>A0ABW3UHY3_9BACL</name>